<dbReference type="Proteomes" id="UP001168505">
    <property type="component" value="Unassembled WGS sequence"/>
</dbReference>
<protein>
    <submittedName>
        <fullName evidence="5">Restriction endonuclease subunit S</fullName>
    </submittedName>
</protein>
<reference evidence="5" key="2">
    <citation type="submission" date="2023-08" db="EMBL/GenBank/DDBJ databases">
        <title>Identification and characterization of horizontal gene transfer across gut microbiota members of farm animals based on homology search.</title>
        <authorList>
            <person name="Schwarzerova J."/>
            <person name="Nykrynova M."/>
            <person name="Jureckova K."/>
            <person name="Cejkova D."/>
            <person name="Rychlik I."/>
        </authorList>
    </citation>
    <scope>NUCLEOTIDE SEQUENCE</scope>
    <source>
        <strain evidence="5">15_COKtk</strain>
    </source>
</reference>
<dbReference type="GO" id="GO:0004519">
    <property type="term" value="F:endonuclease activity"/>
    <property type="evidence" value="ECO:0007669"/>
    <property type="project" value="UniProtKB-KW"/>
</dbReference>
<keyword evidence="5" id="KW-0378">Hydrolase</keyword>
<evidence type="ECO:0000313" key="6">
    <source>
        <dbReference type="Proteomes" id="UP001168505"/>
    </source>
</evidence>
<evidence type="ECO:0000256" key="3">
    <source>
        <dbReference type="ARBA" id="ARBA00023125"/>
    </source>
</evidence>
<dbReference type="PANTHER" id="PTHR30408">
    <property type="entry name" value="TYPE-1 RESTRICTION ENZYME ECOKI SPECIFICITY PROTEIN"/>
    <property type="match status" value="1"/>
</dbReference>
<dbReference type="GO" id="GO:0009307">
    <property type="term" value="P:DNA restriction-modification system"/>
    <property type="evidence" value="ECO:0007669"/>
    <property type="project" value="UniProtKB-KW"/>
</dbReference>
<dbReference type="PANTHER" id="PTHR30408:SF12">
    <property type="entry name" value="TYPE I RESTRICTION ENZYME MJAVIII SPECIFICITY SUBUNIT"/>
    <property type="match status" value="1"/>
</dbReference>
<name>A0AAW7JSH2_9ACTN</name>
<dbReference type="Pfam" id="PF01420">
    <property type="entry name" value="Methylase_S"/>
    <property type="match status" value="1"/>
</dbReference>
<gene>
    <name evidence="5" type="ORF">QVN40_08390</name>
</gene>
<dbReference type="CDD" id="cd16961">
    <property type="entry name" value="RMtype1_S_TRD-CR_like"/>
    <property type="match status" value="1"/>
</dbReference>
<dbReference type="RefSeq" id="WP_289827359.1">
    <property type="nucleotide sequence ID" value="NZ_JAUEIR010000007.1"/>
</dbReference>
<dbReference type="GO" id="GO:0003677">
    <property type="term" value="F:DNA binding"/>
    <property type="evidence" value="ECO:0007669"/>
    <property type="project" value="UniProtKB-KW"/>
</dbReference>
<evidence type="ECO:0000256" key="1">
    <source>
        <dbReference type="ARBA" id="ARBA00010923"/>
    </source>
</evidence>
<keyword evidence="5" id="KW-0540">Nuclease</keyword>
<dbReference type="Gene3D" id="3.90.220.20">
    <property type="entry name" value="DNA methylase specificity domains"/>
    <property type="match status" value="1"/>
</dbReference>
<accession>A0AAW7JSH2</accession>
<comment type="similarity">
    <text evidence="1">Belongs to the type-I restriction system S methylase family.</text>
</comment>
<organism evidence="5 6">
    <name type="scientific">Collinsella ihumii</name>
    <dbReference type="NCBI Taxonomy" id="1720204"/>
    <lineage>
        <taxon>Bacteria</taxon>
        <taxon>Bacillati</taxon>
        <taxon>Actinomycetota</taxon>
        <taxon>Coriobacteriia</taxon>
        <taxon>Coriobacteriales</taxon>
        <taxon>Coriobacteriaceae</taxon>
        <taxon>Collinsella</taxon>
    </lineage>
</organism>
<feature type="domain" description="Type I restriction modification DNA specificity" evidence="4">
    <location>
        <begin position="5"/>
        <end position="183"/>
    </location>
</feature>
<dbReference type="SUPFAM" id="SSF116734">
    <property type="entry name" value="DNA methylase specificity domain"/>
    <property type="match status" value="1"/>
</dbReference>
<keyword evidence="2" id="KW-0680">Restriction system</keyword>
<comment type="caution">
    <text evidence="5">The sequence shown here is derived from an EMBL/GenBank/DDBJ whole genome shotgun (WGS) entry which is preliminary data.</text>
</comment>
<evidence type="ECO:0000259" key="4">
    <source>
        <dbReference type="Pfam" id="PF01420"/>
    </source>
</evidence>
<reference evidence="5" key="1">
    <citation type="submission" date="2023-06" db="EMBL/GenBank/DDBJ databases">
        <authorList>
            <person name="Zeman M."/>
            <person name="Kubasova T."/>
            <person name="Jahodarova E."/>
            <person name="Nykrynova M."/>
            <person name="Rychlik I."/>
        </authorList>
    </citation>
    <scope>NUCLEOTIDE SEQUENCE</scope>
    <source>
        <strain evidence="5">15_COKtk</strain>
    </source>
</reference>
<proteinExistence type="inferred from homology"/>
<dbReference type="AlphaFoldDB" id="A0AAW7JSH2"/>
<dbReference type="EMBL" id="JAUEIR010000007">
    <property type="protein sequence ID" value="MDN0069714.1"/>
    <property type="molecule type" value="Genomic_DNA"/>
</dbReference>
<keyword evidence="3" id="KW-0238">DNA-binding</keyword>
<evidence type="ECO:0000313" key="5">
    <source>
        <dbReference type="EMBL" id="MDN0069714.1"/>
    </source>
</evidence>
<evidence type="ECO:0000256" key="2">
    <source>
        <dbReference type="ARBA" id="ARBA00022747"/>
    </source>
</evidence>
<dbReference type="InterPro" id="IPR000055">
    <property type="entry name" value="Restrct_endonuc_typeI_TRD"/>
</dbReference>
<dbReference type="InterPro" id="IPR052021">
    <property type="entry name" value="Type-I_RS_S_subunit"/>
</dbReference>
<keyword evidence="5" id="KW-0255">Endonuclease</keyword>
<sequence length="190" mass="21010">MDCKWTVAPLGELISYIGKGIIPRYIDNEDEPGAMRVLGQRCVRAQKVDFLQARLHDSLAKPVADKKVVQTGDILINATGVGSAGRVAQVITAPAATCTTDGHVITLRAGDIDPIYLGYFVKLKQALIEQLAEGSTGQTEMNRNRLQNEIRVTYPVQREHQRRIASFFLAIDRMITLNQQTNDYLAAQEG</sequence>
<dbReference type="InterPro" id="IPR044946">
    <property type="entry name" value="Restrct_endonuc_typeI_TRD_sf"/>
</dbReference>